<organism evidence="1 2">
    <name type="scientific">Microcebus murinus</name>
    <name type="common">Gray mouse lemur</name>
    <name type="synonym">Lemur murinus</name>
    <dbReference type="NCBI Taxonomy" id="30608"/>
    <lineage>
        <taxon>Eukaryota</taxon>
        <taxon>Metazoa</taxon>
        <taxon>Chordata</taxon>
        <taxon>Craniata</taxon>
        <taxon>Vertebrata</taxon>
        <taxon>Euteleostomi</taxon>
        <taxon>Mammalia</taxon>
        <taxon>Eutheria</taxon>
        <taxon>Euarchontoglires</taxon>
        <taxon>Primates</taxon>
        <taxon>Strepsirrhini</taxon>
        <taxon>Lemuriformes</taxon>
        <taxon>Cheirogaleidae</taxon>
        <taxon>Microcebus</taxon>
    </lineage>
</organism>
<reference evidence="1" key="1">
    <citation type="submission" date="2016-12" db="EMBL/GenBank/DDBJ databases">
        <title>Mouse lemur reference genome and diversity panel.</title>
        <authorList>
            <person name="Harris R."/>
            <person name="Larsen P."/>
            <person name="Liu Y."/>
            <person name="Hughes D.S."/>
            <person name="Murali S."/>
            <person name="Raveendran M."/>
            <person name="Korchina V."/>
            <person name="Wang M."/>
            <person name="Jhangiani S."/>
            <person name="Bandaranaike D."/>
            <person name="Bellair M."/>
            <person name="Blankenburg K."/>
            <person name="Chao H."/>
            <person name="Dahdouli M."/>
            <person name="Dinh H."/>
            <person name="Doddapaneni H."/>
            <person name="English A."/>
            <person name="Firestine M."/>
            <person name="Gnanaolivu R."/>
            <person name="Gross S."/>
            <person name="Hernandez B."/>
            <person name="Javaid M."/>
            <person name="Jayaseelan J."/>
            <person name="Jones J."/>
            <person name="Khan Z."/>
            <person name="Kovar C."/>
            <person name="Kurapati P."/>
            <person name="Le B."/>
            <person name="Lee S."/>
            <person name="Li M."/>
            <person name="Mathew T."/>
            <person name="Narasimhan A."/>
            <person name="Ngo D."/>
            <person name="Nguyen L."/>
            <person name="Okwuonu G."/>
            <person name="Ongeri F."/>
            <person name="Osuji N."/>
            <person name="Pu L.-L."/>
            <person name="Puazo M."/>
            <person name="Quiroz J."/>
            <person name="Raj R."/>
            <person name="Rajbhandari K."/>
            <person name="Reid J.G."/>
            <person name="Santibanez J."/>
            <person name="Sexton D."/>
            <person name="Skinner E."/>
            <person name="Vee V."/>
            <person name="Weissenberger G."/>
            <person name="Wu Y."/>
            <person name="Xin Y."/>
            <person name="Han Y."/>
            <person name="Campbell C."/>
            <person name="Brown A."/>
            <person name="Sullivan B."/>
            <person name="Shelton J."/>
            <person name="Brown S."/>
            <person name="Dudchenko O."/>
            <person name="Machol I."/>
            <person name="Durand N."/>
            <person name="Shamim M."/>
            <person name="Lieberman A."/>
            <person name="Muzny D.M."/>
            <person name="Richards S."/>
            <person name="Yoder A."/>
            <person name="Worley K.C."/>
            <person name="Rogers J."/>
            <person name="Gibbs R.A."/>
        </authorList>
    </citation>
    <scope>NUCLEOTIDE SEQUENCE [LARGE SCALE GENOMIC DNA]</scope>
</reference>
<dbReference type="PANTHER" id="PTHR36865">
    <property type="entry name" value="RIKEN CDNA 1700001O22 GENE"/>
    <property type="match status" value="1"/>
</dbReference>
<gene>
    <name evidence="1" type="primary">C9orf50</name>
</gene>
<dbReference type="Ensembl" id="ENSMICT00000061690.1">
    <property type="protein sequence ID" value="ENSMICP00000041515.1"/>
    <property type="gene ID" value="ENSMICG00000038544.2"/>
</dbReference>
<name>A0A8C5XUW7_MICMU</name>
<dbReference type="Proteomes" id="UP000694394">
    <property type="component" value="Chromosome 10"/>
</dbReference>
<protein>
    <submittedName>
        <fullName evidence="1">Chromosome 9 open reading frame 50</fullName>
    </submittedName>
</protein>
<reference evidence="1" key="3">
    <citation type="submission" date="2025-09" db="UniProtKB">
        <authorList>
            <consortium name="Ensembl"/>
        </authorList>
    </citation>
    <scope>IDENTIFICATION</scope>
</reference>
<sequence length="66" mass="7740">MNNRLPYIPRATTQRQRGDLRSLLNTHNILEQESFLPSLVLQSVLRRSHPKGYQLLPSMTLRQAQR</sequence>
<dbReference type="AlphaFoldDB" id="A0A8C5XUW7"/>
<dbReference type="PANTHER" id="PTHR36865:SF1">
    <property type="entry name" value="RIKEN CDNA 1700001O22 GENE"/>
    <property type="match status" value="1"/>
</dbReference>
<proteinExistence type="predicted"/>
<evidence type="ECO:0000313" key="2">
    <source>
        <dbReference type="Proteomes" id="UP000694394"/>
    </source>
</evidence>
<reference evidence="1" key="2">
    <citation type="submission" date="2025-08" db="UniProtKB">
        <authorList>
            <consortium name="Ensembl"/>
        </authorList>
    </citation>
    <scope>IDENTIFICATION</scope>
</reference>
<dbReference type="GeneTree" id="ENSGT00390000004321"/>
<accession>A0A8C5XUW7</accession>
<keyword evidence="2" id="KW-1185">Reference proteome</keyword>
<dbReference type="EMBL" id="ABDC03014925">
    <property type="status" value="NOT_ANNOTATED_CDS"/>
    <property type="molecule type" value="Genomic_DNA"/>
</dbReference>
<evidence type="ECO:0000313" key="1">
    <source>
        <dbReference type="Ensembl" id="ENSMICP00000041515.1"/>
    </source>
</evidence>